<feature type="compositionally biased region" description="Polar residues" evidence="1">
    <location>
        <begin position="174"/>
        <end position="203"/>
    </location>
</feature>
<feature type="compositionally biased region" description="Polar residues" evidence="1">
    <location>
        <begin position="126"/>
        <end position="140"/>
    </location>
</feature>
<proteinExistence type="predicted"/>
<feature type="compositionally biased region" description="Basic and acidic residues" evidence="1">
    <location>
        <begin position="261"/>
        <end position="275"/>
    </location>
</feature>
<evidence type="ECO:0000256" key="1">
    <source>
        <dbReference type="SAM" id="MobiDB-lite"/>
    </source>
</evidence>
<comment type="caution">
    <text evidence="2">The sequence shown here is derived from an EMBL/GenBank/DDBJ whole genome shotgun (WGS) entry which is preliminary data.</text>
</comment>
<accession>A0AAD7N8P3</accession>
<dbReference type="AlphaFoldDB" id="A0AAD7N8P3"/>
<name>A0AAD7N8P3_9AGAR</name>
<feature type="region of interest" description="Disordered" evidence="1">
    <location>
        <begin position="1"/>
        <end position="335"/>
    </location>
</feature>
<organism evidence="2 3">
    <name type="scientific">Mycena maculata</name>
    <dbReference type="NCBI Taxonomy" id="230809"/>
    <lineage>
        <taxon>Eukaryota</taxon>
        <taxon>Fungi</taxon>
        <taxon>Dikarya</taxon>
        <taxon>Basidiomycota</taxon>
        <taxon>Agaricomycotina</taxon>
        <taxon>Agaricomycetes</taxon>
        <taxon>Agaricomycetidae</taxon>
        <taxon>Agaricales</taxon>
        <taxon>Marasmiineae</taxon>
        <taxon>Mycenaceae</taxon>
        <taxon>Mycena</taxon>
    </lineage>
</organism>
<reference evidence="2" key="1">
    <citation type="submission" date="2023-03" db="EMBL/GenBank/DDBJ databases">
        <title>Massive genome expansion in bonnet fungi (Mycena s.s.) driven by repeated elements and novel gene families across ecological guilds.</title>
        <authorList>
            <consortium name="Lawrence Berkeley National Laboratory"/>
            <person name="Harder C.B."/>
            <person name="Miyauchi S."/>
            <person name="Viragh M."/>
            <person name="Kuo A."/>
            <person name="Thoen E."/>
            <person name="Andreopoulos B."/>
            <person name="Lu D."/>
            <person name="Skrede I."/>
            <person name="Drula E."/>
            <person name="Henrissat B."/>
            <person name="Morin E."/>
            <person name="Kohler A."/>
            <person name="Barry K."/>
            <person name="LaButti K."/>
            <person name="Morin E."/>
            <person name="Salamov A."/>
            <person name="Lipzen A."/>
            <person name="Mereny Z."/>
            <person name="Hegedus B."/>
            <person name="Baldrian P."/>
            <person name="Stursova M."/>
            <person name="Weitz H."/>
            <person name="Taylor A."/>
            <person name="Grigoriev I.V."/>
            <person name="Nagy L.G."/>
            <person name="Martin F."/>
            <person name="Kauserud H."/>
        </authorList>
    </citation>
    <scope>NUCLEOTIDE SEQUENCE</scope>
    <source>
        <strain evidence="2">CBHHK188m</strain>
    </source>
</reference>
<feature type="compositionally biased region" description="Low complexity" evidence="1">
    <location>
        <begin position="94"/>
        <end position="120"/>
    </location>
</feature>
<feature type="compositionally biased region" description="Polar residues" evidence="1">
    <location>
        <begin position="311"/>
        <end position="335"/>
    </location>
</feature>
<dbReference type="EMBL" id="JARJLG010000082">
    <property type="protein sequence ID" value="KAJ7750406.1"/>
    <property type="molecule type" value="Genomic_DNA"/>
</dbReference>
<feature type="non-terminal residue" evidence="2">
    <location>
        <position position="349"/>
    </location>
</feature>
<feature type="compositionally biased region" description="Low complexity" evidence="1">
    <location>
        <begin position="218"/>
        <end position="248"/>
    </location>
</feature>
<feature type="compositionally biased region" description="Pro residues" evidence="1">
    <location>
        <begin position="17"/>
        <end position="28"/>
    </location>
</feature>
<evidence type="ECO:0000313" key="3">
    <source>
        <dbReference type="Proteomes" id="UP001215280"/>
    </source>
</evidence>
<sequence length="349" mass="36757">MAGFLRKKKPESVVRTPSPPVNNAPPPLFARFAASSVDPPAQRVVSSPMALASAPRRDQAPRMNNGAGVRGGGQQQQQDEAKRTRYNVQSSYVQQNQAGPSNPSPPSASNGNSNSYGSPAQKRRSTPPTRTQTLPATDTTSPPPNRRFSHVPGTDKPLPTIRPQDNYPDPLGSTPPQSSIPANRRTSTRGLPPQTSAATQNLHNGRVMNAPAQQPHISPLNPSLSNASPSSGARPSPPSSGQTPSTKPNTIYGSSQSPSRYPKEHPQQDLRHKLSDVGSASGGPPAIPVPTSPPRQSTPGKRVPDGRAPNAPSSYQDPDGSFTLSNSKSTAVSPTDVISYNSWVLTGVP</sequence>
<gene>
    <name evidence="2" type="ORF">DFH07DRAFT_922611</name>
</gene>
<evidence type="ECO:0000313" key="2">
    <source>
        <dbReference type="EMBL" id="KAJ7750406.1"/>
    </source>
</evidence>
<keyword evidence="3" id="KW-1185">Reference proteome</keyword>
<protein>
    <submittedName>
        <fullName evidence="2">Uncharacterized protein</fullName>
    </submittedName>
</protein>
<dbReference type="Proteomes" id="UP001215280">
    <property type="component" value="Unassembled WGS sequence"/>
</dbReference>
<feature type="compositionally biased region" description="Polar residues" evidence="1">
    <location>
        <begin position="249"/>
        <end position="259"/>
    </location>
</feature>